<gene>
    <name evidence="1" type="ORF">HNO85_15685</name>
</gene>
<dbReference type="SUPFAM" id="SSF55874">
    <property type="entry name" value="ATPase domain of HSP90 chaperone/DNA topoisomerase II/histidine kinase"/>
    <property type="match status" value="1"/>
</dbReference>
<dbReference type="EMBL" id="JABFMS010000027">
    <property type="protein sequence ID" value="NUT82387.1"/>
    <property type="molecule type" value="Genomic_DNA"/>
</dbReference>
<dbReference type="Gene3D" id="3.30.565.10">
    <property type="entry name" value="Histidine kinase-like ATPase, C-terminal domain"/>
    <property type="match status" value="1"/>
</dbReference>
<evidence type="ECO:0000313" key="1">
    <source>
        <dbReference type="EMBL" id="NUT82387.1"/>
    </source>
</evidence>
<dbReference type="Pfam" id="PF13589">
    <property type="entry name" value="HATPase_c_3"/>
    <property type="match status" value="1"/>
</dbReference>
<dbReference type="AlphaFoldDB" id="A0AAJ3FYY9"/>
<sequence length="659" mass="74013">MDDVTNENDLSEDELVLRKQLAASKFYDAPVQATLRTNQRVFARITDGIYREPASALRELIANSYDADATEVRVYTDAPRFSKIVVRDNGHGLDEKTLAHIICNIGGSLKRSKDGKLHDVTSEQDKNLSPKKRRLIGKLGIGLFSVSQITHHIVIVSKIKNDNKRLVCDILLRPQSEVEAEADEDNYVTGKAEITYVPAEDIESSGTEITLLNVRPFVQESLQSKLLWNAIQFERQTANGEVEEVEFDLEDELKDLPREPDFHIGEVNPADPELLITTEKLPWSPTDEPVEKFRKLVSQVGMLTADAKRGNVKLKDCLDTYLRMIWSISLSVPIEYIEKHPFDVRASDNVEVYLISNGGRGSAPEKVELNDHETLESKLGFSAKRDESEIPFSVIIDGVELRRPISIAGEADKAKGQLMFVGRANPSLNSVPESYRGGELEFEYYMLWNSKVVPLEHNGCLIRINGANGTLFDSAFLEYQVSEQTRLRQLSGEVFAIKGLDSALNIDRESFNIAHPHYQYLKRWMHNALRQFMSKHKALSKDDATARNQLKINQVKSDINSVVVDFTETRSVRFFSSSKGDQPSLLDEPGAIVINREAIFSKSRAVTSTEKARMGLHEDKLVAVANILESYGLLSKLSPVEVEKLIGAIGKIFLLDIKK</sequence>
<evidence type="ECO:0000313" key="2">
    <source>
        <dbReference type="Proteomes" id="UP000562723"/>
    </source>
</evidence>
<dbReference type="Proteomes" id="UP000562723">
    <property type="component" value="Unassembled WGS sequence"/>
</dbReference>
<dbReference type="RefSeq" id="WP_175360411.1">
    <property type="nucleotide sequence ID" value="NZ_JABFMS010000027.1"/>
</dbReference>
<organism evidence="1 2">
    <name type="scientific">Pseudomonas brassicacearum</name>
    <dbReference type="NCBI Taxonomy" id="930166"/>
    <lineage>
        <taxon>Bacteria</taxon>
        <taxon>Pseudomonadati</taxon>
        <taxon>Pseudomonadota</taxon>
        <taxon>Gammaproteobacteria</taxon>
        <taxon>Pseudomonadales</taxon>
        <taxon>Pseudomonadaceae</taxon>
        <taxon>Pseudomonas</taxon>
    </lineage>
</organism>
<comment type="caution">
    <text evidence="1">The sequence shown here is derived from an EMBL/GenBank/DDBJ whole genome shotgun (WGS) entry which is preliminary data.</text>
</comment>
<name>A0AAJ3FYY9_9PSED</name>
<protein>
    <recommendedName>
        <fullName evidence="3">ATP-binding protein</fullName>
    </recommendedName>
</protein>
<dbReference type="InterPro" id="IPR036890">
    <property type="entry name" value="HATPase_C_sf"/>
</dbReference>
<accession>A0AAJ3FYY9</accession>
<evidence type="ECO:0008006" key="3">
    <source>
        <dbReference type="Google" id="ProtNLM"/>
    </source>
</evidence>
<proteinExistence type="predicted"/>
<reference evidence="1 2" key="1">
    <citation type="journal article" date="2020" name="Front. Plant Sci.">
        <title>Isolation of Rhizosphere Bacteria That Improve Quality and Water Stress Tolerance in Greenhouse Ornamentals.</title>
        <authorList>
            <person name="Nordstedt N.P."/>
            <person name="Jones M.L."/>
        </authorList>
    </citation>
    <scope>NUCLEOTIDE SEQUENCE [LARGE SCALE GENOMIC DNA]</scope>
    <source>
        <strain evidence="1 2">C2F7</strain>
    </source>
</reference>